<keyword evidence="1" id="KW-0677">Repeat</keyword>
<proteinExistence type="predicted"/>
<sequence>PSRPIDGLRDRRVIQVACGDRHSMALTRDGELFSWGDDEHGQLGLERAWVPCPAPQRVCALAGVPLARMEAGGAHSLALSATGAVFAWGRNDRGQLGLGHAQGEEGWGEVARLPRPGRRGQRPPLPLRRTPGTPRGIPDPGGPARR</sequence>
<feature type="repeat" description="RCC1" evidence="2">
    <location>
        <begin position="30"/>
        <end position="82"/>
    </location>
</feature>
<organism evidence="4 5">
    <name type="scientific">Ornithorhynchus anatinus</name>
    <name type="common">Duckbill platypus</name>
    <dbReference type="NCBI Taxonomy" id="9258"/>
    <lineage>
        <taxon>Eukaryota</taxon>
        <taxon>Metazoa</taxon>
        <taxon>Chordata</taxon>
        <taxon>Craniata</taxon>
        <taxon>Vertebrata</taxon>
        <taxon>Euteleostomi</taxon>
        <taxon>Mammalia</taxon>
        <taxon>Monotremata</taxon>
        <taxon>Ornithorhynchidae</taxon>
        <taxon>Ornithorhynchus</taxon>
    </lineage>
</organism>
<reference evidence="4" key="3">
    <citation type="submission" date="2025-09" db="UniProtKB">
        <authorList>
            <consortium name="Ensembl"/>
        </authorList>
    </citation>
    <scope>IDENTIFICATION</scope>
    <source>
        <strain evidence="4">Glennie</strain>
    </source>
</reference>
<feature type="repeat" description="RCC1" evidence="2">
    <location>
        <begin position="1"/>
        <end position="29"/>
    </location>
</feature>
<dbReference type="Gene3D" id="2.130.10.30">
    <property type="entry name" value="Regulator of chromosome condensation 1/beta-lactamase-inhibitor protein II"/>
    <property type="match status" value="1"/>
</dbReference>
<dbReference type="PANTHER" id="PTHR22872">
    <property type="entry name" value="BTK-BINDING PROTEIN-RELATED"/>
    <property type="match status" value="1"/>
</dbReference>
<reference evidence="4 5" key="1">
    <citation type="journal article" date="2008" name="Nature">
        <title>Genome analysis of the platypus reveals unique signatures of evolution.</title>
        <authorList>
            <person name="Warren W.C."/>
            <person name="Hillier L.W."/>
            <person name="Marshall Graves J.A."/>
            <person name="Birney E."/>
            <person name="Ponting C.P."/>
            <person name="Grutzner F."/>
            <person name="Belov K."/>
            <person name="Miller W."/>
            <person name="Clarke L."/>
            <person name="Chinwalla A.T."/>
            <person name="Yang S.P."/>
            <person name="Heger A."/>
            <person name="Locke D.P."/>
            <person name="Miethke P."/>
            <person name="Waters P.D."/>
            <person name="Veyrunes F."/>
            <person name="Fulton L."/>
            <person name="Fulton B."/>
            <person name="Graves T."/>
            <person name="Wallis J."/>
            <person name="Puente X.S."/>
            <person name="Lopez-Otin C."/>
            <person name="Ordonez G.R."/>
            <person name="Eichler E.E."/>
            <person name="Chen L."/>
            <person name="Cheng Z."/>
            <person name="Deakin J.E."/>
            <person name="Alsop A."/>
            <person name="Thompson K."/>
            <person name="Kirby P."/>
            <person name="Papenfuss A.T."/>
            <person name="Wakefield M.J."/>
            <person name="Olender T."/>
            <person name="Lancet D."/>
            <person name="Huttley G.A."/>
            <person name="Smit A.F."/>
            <person name="Pask A."/>
            <person name="Temple-Smith P."/>
            <person name="Batzer M.A."/>
            <person name="Walker J.A."/>
            <person name="Konkel M.K."/>
            <person name="Harris R.S."/>
            <person name="Whittington C.M."/>
            <person name="Wong E.S."/>
            <person name="Gemmell N.J."/>
            <person name="Buschiazzo E."/>
            <person name="Vargas Jentzsch I.M."/>
            <person name="Merkel A."/>
            <person name="Schmitz J."/>
            <person name="Zemann A."/>
            <person name="Churakov G."/>
            <person name="Kriegs J.O."/>
            <person name="Brosius J."/>
            <person name="Murchison E.P."/>
            <person name="Sachidanandam R."/>
            <person name="Smith C."/>
            <person name="Hannon G.J."/>
            <person name="Tsend-Ayush E."/>
            <person name="McMillan D."/>
            <person name="Attenborough R."/>
            <person name="Rens W."/>
            <person name="Ferguson-Smith M."/>
            <person name="Lefevre C.M."/>
            <person name="Sharp J.A."/>
            <person name="Nicholas K.R."/>
            <person name="Ray D.A."/>
            <person name="Kube M."/>
            <person name="Reinhardt R."/>
            <person name="Pringle T.H."/>
            <person name="Taylor J."/>
            <person name="Jones R.C."/>
            <person name="Nixon B."/>
            <person name="Dacheux J.L."/>
            <person name="Niwa H."/>
            <person name="Sekita Y."/>
            <person name="Huang X."/>
            <person name="Stark A."/>
            <person name="Kheradpour P."/>
            <person name="Kellis M."/>
            <person name="Flicek P."/>
            <person name="Chen Y."/>
            <person name="Webber C."/>
            <person name="Hardison R."/>
            <person name="Nelson J."/>
            <person name="Hallsworth-Pepin K."/>
            <person name="Delehaunty K."/>
            <person name="Markovic C."/>
            <person name="Minx P."/>
            <person name="Feng Y."/>
            <person name="Kremitzki C."/>
            <person name="Mitreva M."/>
            <person name="Glasscock J."/>
            <person name="Wylie T."/>
            <person name="Wohldmann P."/>
            <person name="Thiru P."/>
            <person name="Nhan M.N."/>
            <person name="Pohl C.S."/>
            <person name="Smith S.M."/>
            <person name="Hou S."/>
            <person name="Nefedov M."/>
            <person name="de Jong P.J."/>
            <person name="Renfree M.B."/>
            <person name="Mardis E.R."/>
            <person name="Wilson R.K."/>
        </authorList>
    </citation>
    <scope>NUCLEOTIDE SEQUENCE [LARGE SCALE GENOMIC DNA]</scope>
    <source>
        <strain evidence="4 5">Glennie</strain>
    </source>
</reference>
<dbReference type="Bgee" id="ENSOANG00000049907">
    <property type="expression patterns" value="Expressed in liver and 6 other cell types or tissues"/>
</dbReference>
<dbReference type="InParanoid" id="A0A6I8P1W7"/>
<dbReference type="InterPro" id="IPR009091">
    <property type="entry name" value="RCC1/BLIP-II"/>
</dbReference>
<evidence type="ECO:0000313" key="4">
    <source>
        <dbReference type="Ensembl" id="ENSOANP00000046499.1"/>
    </source>
</evidence>
<dbReference type="InterPro" id="IPR051625">
    <property type="entry name" value="Signaling_Regulatory_Domain"/>
</dbReference>
<name>A0A6I8P1W7_ORNAN</name>
<evidence type="ECO:0000256" key="2">
    <source>
        <dbReference type="PROSITE-ProRule" id="PRU00235"/>
    </source>
</evidence>
<dbReference type="OMA" id="FTRDSEA"/>
<dbReference type="PROSITE" id="PS00626">
    <property type="entry name" value="RCC1_2"/>
    <property type="match status" value="1"/>
</dbReference>
<feature type="region of interest" description="Disordered" evidence="3">
    <location>
        <begin position="97"/>
        <end position="146"/>
    </location>
</feature>
<keyword evidence="5" id="KW-1185">Reference proteome</keyword>
<dbReference type="InterPro" id="IPR000408">
    <property type="entry name" value="Reg_chr_condens"/>
</dbReference>
<dbReference type="Pfam" id="PF13540">
    <property type="entry name" value="RCC1_2"/>
    <property type="match status" value="2"/>
</dbReference>
<dbReference type="SUPFAM" id="SSF50985">
    <property type="entry name" value="RCC1/BLIP-II"/>
    <property type="match status" value="1"/>
</dbReference>
<dbReference type="Proteomes" id="UP000002279">
    <property type="component" value="Chromosome 6"/>
</dbReference>
<dbReference type="Ensembl" id="ENSOANT00000059021.1">
    <property type="protein sequence ID" value="ENSOANP00000046499.1"/>
    <property type="gene ID" value="ENSOANG00000049907.1"/>
</dbReference>
<reference evidence="4" key="2">
    <citation type="submission" date="2025-08" db="UniProtKB">
        <authorList>
            <consortium name="Ensembl"/>
        </authorList>
    </citation>
    <scope>IDENTIFICATION</scope>
    <source>
        <strain evidence="4">Glennie</strain>
    </source>
</reference>
<feature type="compositionally biased region" description="Low complexity" evidence="3">
    <location>
        <begin position="127"/>
        <end position="138"/>
    </location>
</feature>
<feature type="repeat" description="RCC1" evidence="2">
    <location>
        <begin position="83"/>
        <end position="114"/>
    </location>
</feature>
<dbReference type="PROSITE" id="PS50012">
    <property type="entry name" value="RCC1_3"/>
    <property type="match status" value="3"/>
</dbReference>
<dbReference type="GeneTree" id="ENSGT00940000163989"/>
<dbReference type="PRINTS" id="PR00633">
    <property type="entry name" value="RCCNDNSATION"/>
</dbReference>
<evidence type="ECO:0000313" key="5">
    <source>
        <dbReference type="Proteomes" id="UP000002279"/>
    </source>
</evidence>
<protein>
    <submittedName>
        <fullName evidence="4">Uncharacterized protein</fullName>
    </submittedName>
</protein>
<dbReference type="AlphaFoldDB" id="A0A6I8P1W7"/>
<accession>A0A6I8P1W7</accession>
<evidence type="ECO:0000256" key="3">
    <source>
        <dbReference type="SAM" id="MobiDB-lite"/>
    </source>
</evidence>
<evidence type="ECO:0000256" key="1">
    <source>
        <dbReference type="ARBA" id="ARBA00022737"/>
    </source>
</evidence>